<feature type="transmembrane region" description="Helical" evidence="1">
    <location>
        <begin position="43"/>
        <end position="65"/>
    </location>
</feature>
<keyword evidence="1" id="KW-0472">Membrane</keyword>
<evidence type="ECO:0000256" key="1">
    <source>
        <dbReference type="SAM" id="Phobius"/>
    </source>
</evidence>
<evidence type="ECO:0000313" key="3">
    <source>
        <dbReference type="Proteomes" id="UP000279275"/>
    </source>
</evidence>
<protein>
    <submittedName>
        <fullName evidence="2">DUF1304 domain-containing protein</fullName>
    </submittedName>
</protein>
<dbReference type="AlphaFoldDB" id="A0A3M2L3T5"/>
<evidence type="ECO:0000313" key="2">
    <source>
        <dbReference type="EMBL" id="RMI32379.1"/>
    </source>
</evidence>
<keyword evidence="1" id="KW-0812">Transmembrane</keyword>
<name>A0A3M2L3T5_9NOCA</name>
<keyword evidence="1" id="KW-1133">Transmembrane helix</keyword>
<gene>
    <name evidence="2" type="ORF">EBN03_14005</name>
</gene>
<sequence>MAALAGLVHVYIFVLESIRFTDPKVHRRLFRVAESDLSAVRNWAYNQGFYNLFLAIGAIAGAGLVRSYPATGWALIVLACGSMLAAAVVLITTDRAMLRSAIVQGMFPALTLLAGLTQL</sequence>
<feature type="transmembrane region" description="Helical" evidence="1">
    <location>
        <begin position="72"/>
        <end position="91"/>
    </location>
</feature>
<dbReference type="OrthoDB" id="9803832at2"/>
<accession>A0A3M2L3T5</accession>
<dbReference type="Pfam" id="PF06993">
    <property type="entry name" value="DUF1304"/>
    <property type="match status" value="1"/>
</dbReference>
<dbReference type="Proteomes" id="UP000279275">
    <property type="component" value="Unassembled WGS sequence"/>
</dbReference>
<proteinExistence type="predicted"/>
<dbReference type="InterPro" id="IPR009732">
    <property type="entry name" value="DUF1304"/>
</dbReference>
<keyword evidence="3" id="KW-1185">Reference proteome</keyword>
<dbReference type="EMBL" id="RFFH01000005">
    <property type="protein sequence ID" value="RMI32379.1"/>
    <property type="molecule type" value="Genomic_DNA"/>
</dbReference>
<organism evidence="2 3">
    <name type="scientific">Nocardia stercoris</name>
    <dbReference type="NCBI Taxonomy" id="2483361"/>
    <lineage>
        <taxon>Bacteria</taxon>
        <taxon>Bacillati</taxon>
        <taxon>Actinomycetota</taxon>
        <taxon>Actinomycetes</taxon>
        <taxon>Mycobacteriales</taxon>
        <taxon>Nocardiaceae</taxon>
        <taxon>Nocardia</taxon>
    </lineage>
</organism>
<reference evidence="2 3" key="1">
    <citation type="submission" date="2018-10" db="EMBL/GenBank/DDBJ databases">
        <title>Isolation from cow dung.</title>
        <authorList>
            <person name="Ling L."/>
        </authorList>
    </citation>
    <scope>NUCLEOTIDE SEQUENCE [LARGE SCALE GENOMIC DNA]</scope>
    <source>
        <strain evidence="2 3">NEAU-LL90</strain>
    </source>
</reference>
<comment type="caution">
    <text evidence="2">The sequence shown here is derived from an EMBL/GenBank/DDBJ whole genome shotgun (WGS) entry which is preliminary data.</text>
</comment>